<proteinExistence type="predicted"/>
<evidence type="ECO:0000313" key="2">
    <source>
        <dbReference type="Proteomes" id="UP000186922"/>
    </source>
</evidence>
<accession>A0A1D1US15</accession>
<reference evidence="1 2" key="1">
    <citation type="journal article" date="2016" name="Nat. Commun.">
        <title>Extremotolerant tardigrade genome and improved radiotolerance of human cultured cells by tardigrade-unique protein.</title>
        <authorList>
            <person name="Hashimoto T."/>
            <person name="Horikawa D.D."/>
            <person name="Saito Y."/>
            <person name="Kuwahara H."/>
            <person name="Kozuka-Hata H."/>
            <person name="Shin-I T."/>
            <person name="Minakuchi Y."/>
            <person name="Ohishi K."/>
            <person name="Motoyama A."/>
            <person name="Aizu T."/>
            <person name="Enomoto A."/>
            <person name="Kondo K."/>
            <person name="Tanaka S."/>
            <person name="Hara Y."/>
            <person name="Koshikawa S."/>
            <person name="Sagara H."/>
            <person name="Miura T."/>
            <person name="Yokobori S."/>
            <person name="Miyagawa K."/>
            <person name="Suzuki Y."/>
            <person name="Kubo T."/>
            <person name="Oyama M."/>
            <person name="Kohara Y."/>
            <person name="Fujiyama A."/>
            <person name="Arakawa K."/>
            <person name="Katayama T."/>
            <person name="Toyoda A."/>
            <person name="Kunieda T."/>
        </authorList>
    </citation>
    <scope>NUCLEOTIDE SEQUENCE [LARGE SCALE GENOMIC DNA]</scope>
    <source>
        <strain evidence="1 2">YOKOZUNA-1</strain>
    </source>
</reference>
<comment type="caution">
    <text evidence="1">The sequence shown here is derived from an EMBL/GenBank/DDBJ whole genome shotgun (WGS) entry which is preliminary data.</text>
</comment>
<evidence type="ECO:0000313" key="1">
    <source>
        <dbReference type="EMBL" id="GAU91195.1"/>
    </source>
</evidence>
<dbReference type="EMBL" id="BDGG01000002">
    <property type="protein sequence ID" value="GAU91195.1"/>
    <property type="molecule type" value="Genomic_DNA"/>
</dbReference>
<keyword evidence="2" id="KW-1185">Reference proteome</keyword>
<gene>
    <name evidence="1" type="primary">RvY_03501-1</name>
    <name evidence="1" type="synonym">RvY_03501.1</name>
    <name evidence="1" type="ORF">RvY_03501</name>
</gene>
<dbReference type="Proteomes" id="UP000186922">
    <property type="component" value="Unassembled WGS sequence"/>
</dbReference>
<protein>
    <submittedName>
        <fullName evidence="1">Uncharacterized protein</fullName>
    </submittedName>
</protein>
<organism evidence="1 2">
    <name type="scientific">Ramazzottius varieornatus</name>
    <name type="common">Water bear</name>
    <name type="synonym">Tardigrade</name>
    <dbReference type="NCBI Taxonomy" id="947166"/>
    <lineage>
        <taxon>Eukaryota</taxon>
        <taxon>Metazoa</taxon>
        <taxon>Ecdysozoa</taxon>
        <taxon>Tardigrada</taxon>
        <taxon>Eutardigrada</taxon>
        <taxon>Parachela</taxon>
        <taxon>Hypsibioidea</taxon>
        <taxon>Ramazzottiidae</taxon>
        <taxon>Ramazzottius</taxon>
    </lineage>
</organism>
<sequence>MEVPICFAEEIEIKQAERAFLCSAMAESTFCDRKACLFPDRIRHLGVCTPCGAAAKNTIKVTE</sequence>
<dbReference type="AlphaFoldDB" id="A0A1D1US15"/>
<name>A0A1D1US15_RAMVA</name>